<dbReference type="Proteomes" id="UP000268652">
    <property type="component" value="Unassembled WGS sequence"/>
</dbReference>
<evidence type="ECO:0000259" key="2">
    <source>
        <dbReference type="Pfam" id="PF00582"/>
    </source>
</evidence>
<proteinExistence type="inferred from homology"/>
<dbReference type="Proteomes" id="UP000275024">
    <property type="component" value="Unassembled WGS sequence"/>
</dbReference>
<feature type="domain" description="UspA" evidence="2">
    <location>
        <begin position="5"/>
        <end position="57"/>
    </location>
</feature>
<dbReference type="EMBL" id="RBDY01000066">
    <property type="protein sequence ID" value="RKN12971.1"/>
    <property type="molecule type" value="Genomic_DNA"/>
</dbReference>
<accession>A0A3A9VS19</accession>
<evidence type="ECO:0000313" key="6">
    <source>
        <dbReference type="Proteomes" id="UP000275024"/>
    </source>
</evidence>
<evidence type="ECO:0000313" key="4">
    <source>
        <dbReference type="EMBL" id="RKN12971.1"/>
    </source>
</evidence>
<name>A0A3A9VS19_9ACTN</name>
<comment type="similarity">
    <text evidence="1">Belongs to the universal stress protein A family.</text>
</comment>
<comment type="caution">
    <text evidence="3">The sequence shown here is derived from an EMBL/GenBank/DDBJ whole genome shotgun (WGS) entry which is preliminary data.</text>
</comment>
<dbReference type="InterPro" id="IPR006015">
    <property type="entry name" value="Universal_stress_UspA"/>
</dbReference>
<dbReference type="Pfam" id="PF00582">
    <property type="entry name" value="Usp"/>
    <property type="match status" value="1"/>
</dbReference>
<dbReference type="AlphaFoldDB" id="A0A3A9VS19"/>
<dbReference type="RefSeq" id="WP_120700792.1">
    <property type="nucleotide sequence ID" value="NZ_RBDX01000068.1"/>
</dbReference>
<sequence>MTTQRHVIVGFDGSPTATRALDLAAREAELRGSALDIVYAVPDRDQAEPVLAAAVDRARRRHPGLLTLPLPLIGDPVTVLLRCAGTAALTVVGARAPGGQSAWPWRSVGARLAYGGTTRAARARGRVAGPVLVVRGDPGPARVHGDVLLIAADGADAEAALHAFEEADRRGVPLRVLPPSPHSADALVEATRGAAVTVLPVHRSGARRGRLTRALLHGAHCPVLLVPVPPPPRAVSPRDASPRG</sequence>
<dbReference type="Gene3D" id="3.40.50.620">
    <property type="entry name" value="HUPs"/>
    <property type="match status" value="1"/>
</dbReference>
<keyword evidence="5" id="KW-1185">Reference proteome</keyword>
<reference evidence="5 6" key="1">
    <citation type="submission" date="2018-09" db="EMBL/GenBank/DDBJ databases">
        <title>Streptomyces sp. nov. DS1-2, an endophytic actinomycete isolated from roots of Dendrobium scabrilingue.</title>
        <authorList>
            <person name="Kuncharoen N."/>
            <person name="Kudo T."/>
            <person name="Ohkuma M."/>
            <person name="Yuki M."/>
            <person name="Tanasupawat S."/>
        </authorList>
    </citation>
    <scope>NUCLEOTIDE SEQUENCE [LARGE SCALE GENOMIC DNA]</scope>
    <source>
        <strain evidence="3 6">AZ1-7</strain>
        <strain evidence="4 5">DS1-2</strain>
    </source>
</reference>
<dbReference type="EMBL" id="RBDX01000068">
    <property type="protein sequence ID" value="RKN02973.1"/>
    <property type="molecule type" value="Genomic_DNA"/>
</dbReference>
<dbReference type="Gene3D" id="3.40.50.12370">
    <property type="match status" value="1"/>
</dbReference>
<dbReference type="PRINTS" id="PR01438">
    <property type="entry name" value="UNVRSLSTRESS"/>
</dbReference>
<dbReference type="OrthoDB" id="3865341at2"/>
<dbReference type="InterPro" id="IPR014729">
    <property type="entry name" value="Rossmann-like_a/b/a_fold"/>
</dbReference>
<evidence type="ECO:0000313" key="5">
    <source>
        <dbReference type="Proteomes" id="UP000268652"/>
    </source>
</evidence>
<dbReference type="InterPro" id="IPR006016">
    <property type="entry name" value="UspA"/>
</dbReference>
<protein>
    <submittedName>
        <fullName evidence="3">Universal stress protein</fullName>
    </submittedName>
</protein>
<organism evidence="3 6">
    <name type="scientific">Streptomyces radicis</name>
    <dbReference type="NCBI Taxonomy" id="1750517"/>
    <lineage>
        <taxon>Bacteria</taxon>
        <taxon>Bacillati</taxon>
        <taxon>Actinomycetota</taxon>
        <taxon>Actinomycetes</taxon>
        <taxon>Kitasatosporales</taxon>
        <taxon>Streptomycetaceae</taxon>
        <taxon>Streptomyces</taxon>
    </lineage>
</organism>
<gene>
    <name evidence="4" type="ORF">D7318_32215</name>
    <name evidence="3" type="ORF">D7319_32360</name>
</gene>
<evidence type="ECO:0000256" key="1">
    <source>
        <dbReference type="ARBA" id="ARBA00008791"/>
    </source>
</evidence>
<dbReference type="SUPFAM" id="SSF52402">
    <property type="entry name" value="Adenine nucleotide alpha hydrolases-like"/>
    <property type="match status" value="2"/>
</dbReference>
<evidence type="ECO:0000313" key="3">
    <source>
        <dbReference type="EMBL" id="RKN02973.1"/>
    </source>
</evidence>